<accession>A0A067T319</accession>
<keyword evidence="2" id="KW-1185">Reference proteome</keyword>
<protein>
    <submittedName>
        <fullName evidence="1">Uncharacterized protein</fullName>
    </submittedName>
</protein>
<reference evidence="2" key="1">
    <citation type="journal article" date="2014" name="Proc. Natl. Acad. Sci. U.S.A.">
        <title>Extensive sampling of basidiomycete genomes demonstrates inadequacy of the white-rot/brown-rot paradigm for wood decay fungi.</title>
        <authorList>
            <person name="Riley R."/>
            <person name="Salamov A.A."/>
            <person name="Brown D.W."/>
            <person name="Nagy L.G."/>
            <person name="Floudas D."/>
            <person name="Held B.W."/>
            <person name="Levasseur A."/>
            <person name="Lombard V."/>
            <person name="Morin E."/>
            <person name="Otillar R."/>
            <person name="Lindquist E.A."/>
            <person name="Sun H."/>
            <person name="LaButti K.M."/>
            <person name="Schmutz J."/>
            <person name="Jabbour D."/>
            <person name="Luo H."/>
            <person name="Baker S.E."/>
            <person name="Pisabarro A.G."/>
            <person name="Walton J.D."/>
            <person name="Blanchette R.A."/>
            <person name="Henrissat B."/>
            <person name="Martin F."/>
            <person name="Cullen D."/>
            <person name="Hibbett D.S."/>
            <person name="Grigoriev I.V."/>
        </authorList>
    </citation>
    <scope>NUCLEOTIDE SEQUENCE [LARGE SCALE GENOMIC DNA]</scope>
    <source>
        <strain evidence="2">CBS 339.88</strain>
    </source>
</reference>
<gene>
    <name evidence="1" type="ORF">GALMADRAFT_578492</name>
</gene>
<sequence length="112" mass="13228">MFLVMHTTYWRLDPRSFTSRQQWRWIPRIMRGMKNLRNRCFHPLRICLASVFNMVSCQRTAFFNRFFVRQQATGEDKETNTVGGVGGIRNVSAMVDNNSHRNPLCSTLTFYC</sequence>
<proteinExistence type="predicted"/>
<dbReference type="AlphaFoldDB" id="A0A067T319"/>
<evidence type="ECO:0000313" key="1">
    <source>
        <dbReference type="EMBL" id="KDR74334.1"/>
    </source>
</evidence>
<organism evidence="1 2">
    <name type="scientific">Galerina marginata (strain CBS 339.88)</name>
    <dbReference type="NCBI Taxonomy" id="685588"/>
    <lineage>
        <taxon>Eukaryota</taxon>
        <taxon>Fungi</taxon>
        <taxon>Dikarya</taxon>
        <taxon>Basidiomycota</taxon>
        <taxon>Agaricomycotina</taxon>
        <taxon>Agaricomycetes</taxon>
        <taxon>Agaricomycetidae</taxon>
        <taxon>Agaricales</taxon>
        <taxon>Agaricineae</taxon>
        <taxon>Strophariaceae</taxon>
        <taxon>Galerina</taxon>
    </lineage>
</organism>
<dbReference type="Proteomes" id="UP000027222">
    <property type="component" value="Unassembled WGS sequence"/>
</dbReference>
<name>A0A067T319_GALM3</name>
<dbReference type="HOGENOM" id="CLU_2146043_0_0_1"/>
<evidence type="ECO:0000313" key="2">
    <source>
        <dbReference type="Proteomes" id="UP000027222"/>
    </source>
</evidence>
<dbReference type="EMBL" id="KL142383">
    <property type="protein sequence ID" value="KDR74334.1"/>
    <property type="molecule type" value="Genomic_DNA"/>
</dbReference>